<dbReference type="FunCoup" id="R7ULA2">
    <property type="interactions" value="644"/>
</dbReference>
<keyword evidence="11" id="KW-1185">Reference proteome</keyword>
<sequence length="417" mass="47515">LNFLVCQLVALLLGFPFRSVLAPEKTSTHVRHLVQIAIGIPMCYFCFGSQMLHYLISSLVCYGLMVSMKPGIMEKAVFVVSMGYLAVMHIYRQVYDYGGYTLDITGPLMVGVQKLSSLGFCIKDGSVKDETKLTPVMKLRAVKEVPTLTEFLSYMFCFHNLMCGPFSFYNDYIAFMDGTCFVKAKELRLQLLHVEPFIPSCSLISPLCTCEVRQLPAALLLPFSSLLLQTEAEFLALGFVRKMLFIMACTTLHRFKYYFAWKLGELVNLAAGLGFNGYDESGKAKWDLINNADIFTIETCTSLKILLDKWNMTTTFWLRYVVYERMHSTLGVFALSAFWHGYYPGYYITFIGGAFFIHTARLVRRKIRPLFQTSGSMALLYDCLTGLATRLSIGYLVFPHVLLEYWQAVIVYRYVLL</sequence>
<evidence type="ECO:0000256" key="3">
    <source>
        <dbReference type="ARBA" id="ARBA00022692"/>
    </source>
</evidence>
<feature type="non-terminal residue" evidence="9">
    <location>
        <position position="417"/>
    </location>
</feature>
<proteinExistence type="predicted"/>
<dbReference type="STRING" id="283909.R7ULA2"/>
<gene>
    <name evidence="9" type="ORF">CAPTEDRAFT_24585</name>
</gene>
<dbReference type="AlphaFoldDB" id="R7ULA2"/>
<keyword evidence="5 7" id="KW-0472">Membrane</keyword>
<keyword evidence="3 7" id="KW-0812">Transmembrane</keyword>
<evidence type="ECO:0000256" key="8">
    <source>
        <dbReference type="SAM" id="SignalP"/>
    </source>
</evidence>
<reference evidence="9 11" key="2">
    <citation type="journal article" date="2013" name="Nature">
        <title>Insights into bilaterian evolution from three spiralian genomes.</title>
        <authorList>
            <person name="Simakov O."/>
            <person name="Marletaz F."/>
            <person name="Cho S.J."/>
            <person name="Edsinger-Gonzales E."/>
            <person name="Havlak P."/>
            <person name="Hellsten U."/>
            <person name="Kuo D.H."/>
            <person name="Larsson T."/>
            <person name="Lv J."/>
            <person name="Arendt D."/>
            <person name="Savage R."/>
            <person name="Osoegawa K."/>
            <person name="de Jong P."/>
            <person name="Grimwood J."/>
            <person name="Chapman J.A."/>
            <person name="Shapiro H."/>
            <person name="Aerts A."/>
            <person name="Otillar R.P."/>
            <person name="Terry A.Y."/>
            <person name="Boore J.L."/>
            <person name="Grigoriev I.V."/>
            <person name="Lindberg D.R."/>
            <person name="Seaver E.C."/>
            <person name="Weisblat D.A."/>
            <person name="Putnam N.H."/>
            <person name="Rokhsar D.S."/>
        </authorList>
    </citation>
    <scope>NUCLEOTIDE SEQUENCE</scope>
    <source>
        <strain evidence="9 11">I ESC-2004</strain>
    </source>
</reference>
<dbReference type="OrthoDB" id="286734at2759"/>
<evidence type="ECO:0000313" key="10">
    <source>
        <dbReference type="EnsemblMetazoa" id="CapteP24585"/>
    </source>
</evidence>
<dbReference type="EMBL" id="KB300030">
    <property type="protein sequence ID" value="ELU07319.1"/>
    <property type="molecule type" value="Genomic_DNA"/>
</dbReference>
<dbReference type="InterPro" id="IPR049941">
    <property type="entry name" value="LPLAT_7/PORCN-like"/>
</dbReference>
<keyword evidence="8" id="KW-0732">Signal</keyword>
<evidence type="ECO:0000256" key="5">
    <source>
        <dbReference type="ARBA" id="ARBA00023136"/>
    </source>
</evidence>
<organism evidence="9">
    <name type="scientific">Capitella teleta</name>
    <name type="common">Polychaete worm</name>
    <dbReference type="NCBI Taxonomy" id="283909"/>
    <lineage>
        <taxon>Eukaryota</taxon>
        <taxon>Metazoa</taxon>
        <taxon>Spiralia</taxon>
        <taxon>Lophotrochozoa</taxon>
        <taxon>Annelida</taxon>
        <taxon>Polychaeta</taxon>
        <taxon>Sedentaria</taxon>
        <taxon>Scolecida</taxon>
        <taxon>Capitellidae</taxon>
        <taxon>Capitella</taxon>
    </lineage>
</organism>
<dbReference type="Pfam" id="PF03062">
    <property type="entry name" value="MBOAT"/>
    <property type="match status" value="1"/>
</dbReference>
<feature type="signal peptide" evidence="8">
    <location>
        <begin position="1"/>
        <end position="22"/>
    </location>
</feature>
<dbReference type="EMBL" id="AMQN01022374">
    <property type="status" value="NOT_ANNOTATED_CDS"/>
    <property type="molecule type" value="Genomic_DNA"/>
</dbReference>
<keyword evidence="2" id="KW-0808">Transferase</keyword>
<evidence type="ECO:0000256" key="2">
    <source>
        <dbReference type="ARBA" id="ARBA00022679"/>
    </source>
</evidence>
<dbReference type="PANTHER" id="PTHR13906">
    <property type="entry name" value="PORCUPINE"/>
    <property type="match status" value="1"/>
</dbReference>
<protein>
    <submittedName>
        <fullName evidence="9 10">Uncharacterized protein</fullName>
    </submittedName>
</protein>
<dbReference type="GO" id="GO:0016020">
    <property type="term" value="C:membrane"/>
    <property type="evidence" value="ECO:0007669"/>
    <property type="project" value="UniProtKB-SubCell"/>
</dbReference>
<dbReference type="PANTHER" id="PTHR13906:SF4">
    <property type="entry name" value="LYSOPHOSPHOLIPID ACYLTRANSFERASE 6"/>
    <property type="match status" value="1"/>
</dbReference>
<evidence type="ECO:0000256" key="7">
    <source>
        <dbReference type="SAM" id="Phobius"/>
    </source>
</evidence>
<feature type="chain" id="PRO_5010979164" evidence="8">
    <location>
        <begin position="23"/>
        <end position="417"/>
    </location>
</feature>
<dbReference type="InterPro" id="IPR004299">
    <property type="entry name" value="MBOAT_fam"/>
</dbReference>
<evidence type="ECO:0000313" key="11">
    <source>
        <dbReference type="Proteomes" id="UP000014760"/>
    </source>
</evidence>
<evidence type="ECO:0000256" key="6">
    <source>
        <dbReference type="ARBA" id="ARBA00023315"/>
    </source>
</evidence>
<dbReference type="EnsemblMetazoa" id="CapteT24585">
    <property type="protein sequence ID" value="CapteP24585"/>
    <property type="gene ID" value="CapteG24585"/>
</dbReference>
<dbReference type="Proteomes" id="UP000014760">
    <property type="component" value="Unassembled WGS sequence"/>
</dbReference>
<name>R7ULA2_CAPTE</name>
<dbReference type="HOGENOM" id="CLU_011340_3_0_1"/>
<reference evidence="10" key="3">
    <citation type="submission" date="2015-06" db="UniProtKB">
        <authorList>
            <consortium name="EnsemblMetazoa"/>
        </authorList>
    </citation>
    <scope>IDENTIFICATION</scope>
</reference>
<comment type="subcellular location">
    <subcellularLocation>
        <location evidence="1">Membrane</location>
        <topology evidence="1">Multi-pass membrane protein</topology>
    </subcellularLocation>
</comment>
<keyword evidence="4 7" id="KW-1133">Transmembrane helix</keyword>
<dbReference type="OMA" id="FTGPMMI"/>
<evidence type="ECO:0000256" key="4">
    <source>
        <dbReference type="ARBA" id="ARBA00022989"/>
    </source>
</evidence>
<evidence type="ECO:0000256" key="1">
    <source>
        <dbReference type="ARBA" id="ARBA00004141"/>
    </source>
</evidence>
<dbReference type="GO" id="GO:0016746">
    <property type="term" value="F:acyltransferase activity"/>
    <property type="evidence" value="ECO:0007669"/>
    <property type="project" value="UniProtKB-KW"/>
</dbReference>
<feature type="transmembrane region" description="Helical" evidence="7">
    <location>
        <begin position="345"/>
        <end position="363"/>
    </location>
</feature>
<evidence type="ECO:0000313" key="9">
    <source>
        <dbReference type="EMBL" id="ELU07319.1"/>
    </source>
</evidence>
<reference evidence="11" key="1">
    <citation type="submission" date="2012-12" db="EMBL/GenBank/DDBJ databases">
        <authorList>
            <person name="Hellsten U."/>
            <person name="Grimwood J."/>
            <person name="Chapman J.A."/>
            <person name="Shapiro H."/>
            <person name="Aerts A."/>
            <person name="Otillar R.P."/>
            <person name="Terry A.Y."/>
            <person name="Boore J.L."/>
            <person name="Simakov O."/>
            <person name="Marletaz F."/>
            <person name="Cho S.-J."/>
            <person name="Edsinger-Gonzales E."/>
            <person name="Havlak P."/>
            <person name="Kuo D.-H."/>
            <person name="Larsson T."/>
            <person name="Lv J."/>
            <person name="Arendt D."/>
            <person name="Savage R."/>
            <person name="Osoegawa K."/>
            <person name="de Jong P."/>
            <person name="Lindberg D.R."/>
            <person name="Seaver E.C."/>
            <person name="Weisblat D.A."/>
            <person name="Putnam N.H."/>
            <person name="Grigoriev I.V."/>
            <person name="Rokhsar D.S."/>
        </authorList>
    </citation>
    <scope>NUCLEOTIDE SEQUENCE</scope>
    <source>
        <strain evidence="11">I ESC-2004</strain>
    </source>
</reference>
<accession>R7ULA2</accession>
<keyword evidence="6" id="KW-0012">Acyltransferase</keyword>
<dbReference type="GO" id="GO:0030258">
    <property type="term" value="P:lipid modification"/>
    <property type="evidence" value="ECO:0007669"/>
    <property type="project" value="TreeGrafter"/>
</dbReference>
<feature type="non-terminal residue" evidence="9">
    <location>
        <position position="1"/>
    </location>
</feature>